<sequence>MLKLNLWYNLVKNLGDKMFRKLVLIVLFSIFACATEVIDILDRKVDIKDNPKRVVLTFYFEEYFTATKDDGIDKIVGWSRKYWEGRRQASWDAFKEKFPQIDEIPDVGYGPKNTISFEKIISLKPDVVVFALNDYAKVKNNLANLEAANIPAVFIDFHDQKLSNHVKSMEILGEIFKTQDKVKKVVEFYKSKFEIVQNRLKNIPNFKKPKVYLEFSEKDGPSVFGGTWDDKMWGAFANIAGGENIAKGIVKGTTATINPELIIAKNPDVIIFAGNYFLNSYKNIPLGYGITKEQAKANLKAYATRPGWNSINAVKNGHIYALYHDLSRHIFDFTGVLFFAKALHPEIFSDIEPEEELKKFFDEFYPVKYSGTWMISY</sequence>
<protein>
    <recommendedName>
        <fullName evidence="1">Fe/B12 periplasmic-binding domain-containing protein</fullName>
    </recommendedName>
</protein>
<dbReference type="PROSITE" id="PS51257">
    <property type="entry name" value="PROKAR_LIPOPROTEIN"/>
    <property type="match status" value="1"/>
</dbReference>
<keyword evidence="3" id="KW-1185">Reference proteome</keyword>
<dbReference type="Gene3D" id="3.40.50.1980">
    <property type="entry name" value="Nitrogenase molybdenum iron protein domain"/>
    <property type="match status" value="2"/>
</dbReference>
<gene>
    <name evidence="2" type="ORF">CQ405_00355</name>
</gene>
<reference evidence="3" key="1">
    <citation type="submission" date="2017-10" db="EMBL/GenBank/DDBJ databases">
        <title>Campylobacter species from seals.</title>
        <authorList>
            <person name="Gilbert M.J."/>
            <person name="Zomer A.L."/>
            <person name="Timmerman A.J."/>
            <person name="Duim B."/>
            <person name="Wagenaar J.A."/>
        </authorList>
    </citation>
    <scope>NUCLEOTIDE SEQUENCE [LARGE SCALE GENOMIC DNA]</scope>
    <source>
        <strain evidence="3">17S00004-5</strain>
    </source>
</reference>
<dbReference type="Proteomes" id="UP000240535">
    <property type="component" value="Unassembled WGS sequence"/>
</dbReference>
<feature type="domain" description="Fe/B12 periplasmic-binding" evidence="1">
    <location>
        <begin position="52"/>
        <end position="355"/>
    </location>
</feature>
<dbReference type="PANTHER" id="PTHR30535">
    <property type="entry name" value="VITAMIN B12-BINDING PROTEIN"/>
    <property type="match status" value="1"/>
</dbReference>
<dbReference type="SUPFAM" id="SSF53807">
    <property type="entry name" value="Helical backbone' metal receptor"/>
    <property type="match status" value="1"/>
</dbReference>
<dbReference type="AlphaFoldDB" id="A0A2P8R3H2"/>
<name>A0A2P8R3H2_9BACT</name>
<evidence type="ECO:0000313" key="2">
    <source>
        <dbReference type="EMBL" id="PSM53041.1"/>
    </source>
</evidence>
<comment type="caution">
    <text evidence="2">The sequence shown here is derived from an EMBL/GenBank/DDBJ whole genome shotgun (WGS) entry which is preliminary data.</text>
</comment>
<dbReference type="InterPro" id="IPR002491">
    <property type="entry name" value="ABC_transptr_periplasmic_BD"/>
</dbReference>
<organism evidence="2 3">
    <name type="scientific">Campylobacter blaseri</name>
    <dbReference type="NCBI Taxonomy" id="2042961"/>
    <lineage>
        <taxon>Bacteria</taxon>
        <taxon>Pseudomonadati</taxon>
        <taxon>Campylobacterota</taxon>
        <taxon>Epsilonproteobacteria</taxon>
        <taxon>Campylobacterales</taxon>
        <taxon>Campylobacteraceae</taxon>
        <taxon>Campylobacter</taxon>
    </lineage>
</organism>
<dbReference type="EMBL" id="PDHH01000001">
    <property type="protein sequence ID" value="PSM53041.1"/>
    <property type="molecule type" value="Genomic_DNA"/>
</dbReference>
<dbReference type="Pfam" id="PF01497">
    <property type="entry name" value="Peripla_BP_2"/>
    <property type="match status" value="1"/>
</dbReference>
<evidence type="ECO:0000259" key="1">
    <source>
        <dbReference type="PROSITE" id="PS50983"/>
    </source>
</evidence>
<proteinExistence type="predicted"/>
<dbReference type="InterPro" id="IPR050902">
    <property type="entry name" value="ABC_Transporter_SBP"/>
</dbReference>
<accession>A0A2P8R3H2</accession>
<dbReference type="PANTHER" id="PTHR30535:SF34">
    <property type="entry name" value="MOLYBDATE-BINDING PROTEIN MOLA"/>
    <property type="match status" value="1"/>
</dbReference>
<dbReference type="PROSITE" id="PS50983">
    <property type="entry name" value="FE_B12_PBP"/>
    <property type="match status" value="1"/>
</dbReference>
<evidence type="ECO:0000313" key="3">
    <source>
        <dbReference type="Proteomes" id="UP000240535"/>
    </source>
</evidence>